<dbReference type="GO" id="GO:0005737">
    <property type="term" value="C:cytoplasm"/>
    <property type="evidence" value="ECO:0007669"/>
    <property type="project" value="TreeGrafter"/>
</dbReference>
<dbReference type="PANTHER" id="PTHR43986">
    <property type="entry name" value="ELONGATION FACTOR 1-GAMMA"/>
    <property type="match status" value="1"/>
</dbReference>
<comment type="caution">
    <text evidence="5">The sequence shown here is derived from an EMBL/GenBank/DDBJ whole genome shotgun (WGS) entry which is preliminary data.</text>
</comment>
<dbReference type="Proteomes" id="UP000034680">
    <property type="component" value="Unassembled WGS sequence"/>
</dbReference>
<protein>
    <submittedName>
        <fullName evidence="5">Putative glutathione s-transferase-like protein</fullName>
    </submittedName>
</protein>
<evidence type="ECO:0000256" key="1">
    <source>
        <dbReference type="ARBA" id="ARBA00007409"/>
    </source>
</evidence>
<dbReference type="InterPro" id="IPR050802">
    <property type="entry name" value="EF-GSTs"/>
</dbReference>
<dbReference type="EMBL" id="LCUC01000678">
    <property type="protein sequence ID" value="KKY29593.1"/>
    <property type="molecule type" value="Genomic_DNA"/>
</dbReference>
<feature type="domain" description="GST N-terminal" evidence="3">
    <location>
        <begin position="6"/>
        <end position="87"/>
    </location>
</feature>
<reference evidence="5 6" key="1">
    <citation type="submission" date="2015-05" db="EMBL/GenBank/DDBJ databases">
        <title>Distinctive expansion of gene families associated with plant cell wall degradation and secondary metabolism in the genomes of grapevine trunk pathogens.</title>
        <authorList>
            <person name="Lawrence D.P."/>
            <person name="Travadon R."/>
            <person name="Rolshausen P.E."/>
            <person name="Baumgartner K."/>
        </authorList>
    </citation>
    <scope>NUCLEOTIDE SEQUENCE [LARGE SCALE GENOMIC DNA]</scope>
    <source>
        <strain evidence="5">DA912</strain>
    </source>
</reference>
<dbReference type="AlphaFoldDB" id="A0A0G2H2R1"/>
<dbReference type="Gene3D" id="3.40.30.10">
    <property type="entry name" value="Glutaredoxin"/>
    <property type="match status" value="1"/>
</dbReference>
<dbReference type="STRING" id="1214573.A0A0G2H2R1"/>
<evidence type="ECO:0000313" key="6">
    <source>
        <dbReference type="Proteomes" id="UP000034680"/>
    </source>
</evidence>
<name>A0A0G2H2R1_9PEZI</name>
<dbReference type="Gene3D" id="1.20.1050.10">
    <property type="match status" value="1"/>
</dbReference>
<dbReference type="InterPro" id="IPR004045">
    <property type="entry name" value="Glutathione_S-Trfase_N"/>
</dbReference>
<evidence type="ECO:0000313" key="5">
    <source>
        <dbReference type="EMBL" id="KKY29593.1"/>
    </source>
</evidence>
<dbReference type="Pfam" id="PF00043">
    <property type="entry name" value="GST_C"/>
    <property type="match status" value="1"/>
</dbReference>
<organism evidence="5 6">
    <name type="scientific">Diaporthe ampelina</name>
    <dbReference type="NCBI Taxonomy" id="1214573"/>
    <lineage>
        <taxon>Eukaryota</taxon>
        <taxon>Fungi</taxon>
        <taxon>Dikarya</taxon>
        <taxon>Ascomycota</taxon>
        <taxon>Pezizomycotina</taxon>
        <taxon>Sordariomycetes</taxon>
        <taxon>Sordariomycetidae</taxon>
        <taxon>Diaporthales</taxon>
        <taxon>Diaporthaceae</taxon>
        <taxon>Diaporthe</taxon>
    </lineage>
</organism>
<dbReference type="FunFam" id="3.40.30.10:FF:000148">
    <property type="entry name" value="Elongation factor 1B gamma"/>
    <property type="match status" value="1"/>
</dbReference>
<dbReference type="InterPro" id="IPR036282">
    <property type="entry name" value="Glutathione-S-Trfase_C_sf"/>
</dbReference>
<dbReference type="InterPro" id="IPR010987">
    <property type="entry name" value="Glutathione-S-Trfase_C-like"/>
</dbReference>
<comment type="similarity">
    <text evidence="1 2">Belongs to the GST superfamily.</text>
</comment>
<dbReference type="GO" id="GO:0006414">
    <property type="term" value="P:translational elongation"/>
    <property type="evidence" value="ECO:0007669"/>
    <property type="project" value="TreeGrafter"/>
</dbReference>
<keyword evidence="5" id="KW-0808">Transferase</keyword>
<evidence type="ECO:0000259" key="3">
    <source>
        <dbReference type="PROSITE" id="PS50404"/>
    </source>
</evidence>
<dbReference type="OrthoDB" id="249703at2759"/>
<evidence type="ECO:0000256" key="2">
    <source>
        <dbReference type="RuleBase" id="RU003494"/>
    </source>
</evidence>
<dbReference type="GO" id="GO:0016740">
    <property type="term" value="F:transferase activity"/>
    <property type="evidence" value="ECO:0007669"/>
    <property type="project" value="UniProtKB-KW"/>
</dbReference>
<keyword evidence="6" id="KW-1185">Reference proteome</keyword>
<dbReference type="SUPFAM" id="SSF47616">
    <property type="entry name" value="GST C-terminal domain-like"/>
    <property type="match status" value="1"/>
</dbReference>
<accession>A0A0G2H2R1</accession>
<dbReference type="PROSITE" id="PS50405">
    <property type="entry name" value="GST_CTER"/>
    <property type="match status" value="1"/>
</dbReference>
<dbReference type="GO" id="GO:0005634">
    <property type="term" value="C:nucleus"/>
    <property type="evidence" value="ECO:0007669"/>
    <property type="project" value="TreeGrafter"/>
</dbReference>
<dbReference type="SFLD" id="SFLDS00019">
    <property type="entry name" value="Glutathione_Transferase_(cytos"/>
    <property type="match status" value="1"/>
</dbReference>
<dbReference type="PANTHER" id="PTHR43986:SF10">
    <property type="entry name" value="ELONGATION FACTOR EEF-1B GAMMA SUBUNIT, PUTATIVE (AFU_ORTHOLOGUE AFUA_1G17120)-RELATED"/>
    <property type="match status" value="1"/>
</dbReference>
<gene>
    <name evidence="5" type="ORF">UCDDA912_g10480</name>
</gene>
<sequence length="224" mass="24213">MGSKSSFGTVYSYPNNFRVQRAQVIAALNGLEIDVPEFQFGQANKTPEFLAKFPLGKVPAFEGADGFTLSEGAAIATYLAGSGPRAEQLLGSDPKTKAKIAEWTLFTDTELVSHFTPALIMMLKFRPYDEALYSFSASAFERALHKVEAAVKGGKKYLVGEQLTLADLMVAAALFFASGFLLDAEMRKTAPATIEYLKGIAATPEFAKVFGEYKPVETRVKGGA</sequence>
<proteinExistence type="inferred from homology"/>
<feature type="domain" description="GST C-terminal" evidence="4">
    <location>
        <begin position="93"/>
        <end position="220"/>
    </location>
</feature>
<evidence type="ECO:0000259" key="4">
    <source>
        <dbReference type="PROSITE" id="PS50405"/>
    </source>
</evidence>
<dbReference type="Pfam" id="PF02798">
    <property type="entry name" value="GST_N"/>
    <property type="match status" value="1"/>
</dbReference>
<dbReference type="InterPro" id="IPR040079">
    <property type="entry name" value="Glutathione_S-Trfase"/>
</dbReference>
<reference evidence="5 6" key="2">
    <citation type="submission" date="2015-05" db="EMBL/GenBank/DDBJ databases">
        <authorList>
            <person name="Morales-Cruz A."/>
            <person name="Amrine K.C."/>
            <person name="Cantu D."/>
        </authorList>
    </citation>
    <scope>NUCLEOTIDE SEQUENCE [LARGE SCALE GENOMIC DNA]</scope>
    <source>
        <strain evidence="5">DA912</strain>
    </source>
</reference>
<dbReference type="SFLD" id="SFLDG00358">
    <property type="entry name" value="Main_(cytGST)"/>
    <property type="match status" value="1"/>
</dbReference>
<dbReference type="SUPFAM" id="SSF52833">
    <property type="entry name" value="Thioredoxin-like"/>
    <property type="match status" value="1"/>
</dbReference>
<dbReference type="InterPro" id="IPR036249">
    <property type="entry name" value="Thioredoxin-like_sf"/>
</dbReference>
<dbReference type="InterPro" id="IPR004046">
    <property type="entry name" value="GST_C"/>
</dbReference>
<dbReference type="CDD" id="cd03044">
    <property type="entry name" value="GST_N_EF1Bgamma"/>
    <property type="match status" value="1"/>
</dbReference>
<dbReference type="PROSITE" id="PS50404">
    <property type="entry name" value="GST_NTER"/>
    <property type="match status" value="1"/>
</dbReference>